<gene>
    <name evidence="3" type="ORF">Vau01_078610</name>
</gene>
<feature type="domain" description="Pyrrolo-quinoline quinone repeat" evidence="2">
    <location>
        <begin position="118"/>
        <end position="276"/>
    </location>
</feature>
<reference evidence="3" key="1">
    <citation type="submission" date="2021-01" db="EMBL/GenBank/DDBJ databases">
        <title>Whole genome shotgun sequence of Virgisporangium aurantiacum NBRC 16421.</title>
        <authorList>
            <person name="Komaki H."/>
            <person name="Tamura T."/>
        </authorList>
    </citation>
    <scope>NUCLEOTIDE SEQUENCE</scope>
    <source>
        <strain evidence="3">NBRC 16421</strain>
    </source>
</reference>
<dbReference type="Pfam" id="PF13360">
    <property type="entry name" value="PQQ_2"/>
    <property type="match status" value="1"/>
</dbReference>
<proteinExistence type="predicted"/>
<keyword evidence="1" id="KW-0812">Transmembrane</keyword>
<evidence type="ECO:0000259" key="2">
    <source>
        <dbReference type="Pfam" id="PF13360"/>
    </source>
</evidence>
<keyword evidence="1" id="KW-0472">Membrane</keyword>
<keyword evidence="1" id="KW-1133">Transmembrane helix</keyword>
<evidence type="ECO:0000256" key="1">
    <source>
        <dbReference type="SAM" id="Phobius"/>
    </source>
</evidence>
<feature type="transmembrane region" description="Helical" evidence="1">
    <location>
        <begin position="40"/>
        <end position="60"/>
    </location>
</feature>
<dbReference type="InterPro" id="IPR015943">
    <property type="entry name" value="WD40/YVTN_repeat-like_dom_sf"/>
</dbReference>
<dbReference type="EMBL" id="BOPG01000053">
    <property type="protein sequence ID" value="GIJ60345.1"/>
    <property type="molecule type" value="Genomic_DNA"/>
</dbReference>
<organism evidence="3 4">
    <name type="scientific">Virgisporangium aurantiacum</name>
    <dbReference type="NCBI Taxonomy" id="175570"/>
    <lineage>
        <taxon>Bacteria</taxon>
        <taxon>Bacillati</taxon>
        <taxon>Actinomycetota</taxon>
        <taxon>Actinomycetes</taxon>
        <taxon>Micromonosporales</taxon>
        <taxon>Micromonosporaceae</taxon>
        <taxon>Virgisporangium</taxon>
    </lineage>
</organism>
<dbReference type="InterPro" id="IPR002372">
    <property type="entry name" value="PQQ_rpt_dom"/>
</dbReference>
<dbReference type="InterPro" id="IPR011047">
    <property type="entry name" value="Quinoprotein_ADH-like_sf"/>
</dbReference>
<dbReference type="Gene3D" id="2.130.10.10">
    <property type="entry name" value="YVTN repeat-like/Quinoprotein amine dehydrogenase"/>
    <property type="match status" value="1"/>
</dbReference>
<dbReference type="SUPFAM" id="SSF50998">
    <property type="entry name" value="Quinoprotein alcohol dehydrogenase-like"/>
    <property type="match status" value="1"/>
</dbReference>
<comment type="caution">
    <text evidence="3">The sequence shown here is derived from an EMBL/GenBank/DDBJ whole genome shotgun (WGS) entry which is preliminary data.</text>
</comment>
<sequence>MPVDLDRLYAALGTHADDLPLSDPGAVRSRGRQRSRGRHLAAAAATVILLGTATGVGWMMDRSGLPALQDRFISVEPVGAGIPMPLDPASEAGSYGMASVVGQRAFGAGRTPDGHLLVGAIDLATGGPAWPTRDLGRWGDWMGMIALPQGVIVIGEHDDGTTPDHVAMVVDPASGTLRWQVGVDDLQFEYFDSALVVLSSADRLIRGLDWQTGAERWRRPIEPGDGTRMLGNHSTGAVPAGRGPFGLATAPRDHRLLVIDPAGTLEVLDARTGDLIATHREVGEPAVGDSRSYYRAYDGMLYGISSDTRPTRISGFDLDRPGRTRALYTVASDDRRIVDATPCGPRRLCVISHGSPGADPGTIRADIAVIDVATGRLLWRRQASNILYASALGDRILTNNGQLYDRDGKLLLSVPRSTAGWVRTATLLLLSQPDVTGAGADVEVAAVSAKDGARMPLGRIPAVAGSCSWSTTVLVCPTSEGFKTWRFATK</sequence>
<keyword evidence="4" id="KW-1185">Reference proteome</keyword>
<evidence type="ECO:0000313" key="4">
    <source>
        <dbReference type="Proteomes" id="UP000612585"/>
    </source>
</evidence>
<dbReference type="AlphaFoldDB" id="A0A8J3ZEJ3"/>
<evidence type="ECO:0000313" key="3">
    <source>
        <dbReference type="EMBL" id="GIJ60345.1"/>
    </source>
</evidence>
<protein>
    <recommendedName>
        <fullName evidence="2">Pyrrolo-quinoline quinone repeat domain-containing protein</fullName>
    </recommendedName>
</protein>
<dbReference type="RefSeq" id="WP_204004509.1">
    <property type="nucleotide sequence ID" value="NZ_BOPG01000053.1"/>
</dbReference>
<accession>A0A8J3ZEJ3</accession>
<name>A0A8J3ZEJ3_9ACTN</name>
<dbReference type="Proteomes" id="UP000612585">
    <property type="component" value="Unassembled WGS sequence"/>
</dbReference>